<evidence type="ECO:0000256" key="1">
    <source>
        <dbReference type="SAM" id="MobiDB-lite"/>
    </source>
</evidence>
<evidence type="ECO:0000313" key="3">
    <source>
        <dbReference type="Proteomes" id="UP000325313"/>
    </source>
</evidence>
<comment type="caution">
    <text evidence="2">The sequence shown here is derived from an EMBL/GenBank/DDBJ whole genome shotgun (WGS) entry which is preliminary data.</text>
</comment>
<name>A0A5B0S095_PUCGR</name>
<feature type="region of interest" description="Disordered" evidence="1">
    <location>
        <begin position="108"/>
        <end position="135"/>
    </location>
</feature>
<proteinExistence type="predicted"/>
<gene>
    <name evidence="2" type="ORF">PGTUg99_024136</name>
</gene>
<organism evidence="2 3">
    <name type="scientific">Puccinia graminis f. sp. tritici</name>
    <dbReference type="NCBI Taxonomy" id="56615"/>
    <lineage>
        <taxon>Eukaryota</taxon>
        <taxon>Fungi</taxon>
        <taxon>Dikarya</taxon>
        <taxon>Basidiomycota</taxon>
        <taxon>Pucciniomycotina</taxon>
        <taxon>Pucciniomycetes</taxon>
        <taxon>Pucciniales</taxon>
        <taxon>Pucciniaceae</taxon>
        <taxon>Puccinia</taxon>
    </lineage>
</organism>
<accession>A0A5B0S095</accession>
<protein>
    <submittedName>
        <fullName evidence="2">Uncharacterized protein</fullName>
    </submittedName>
</protein>
<dbReference type="AlphaFoldDB" id="A0A5B0S095"/>
<dbReference type="EMBL" id="VDEP01000107">
    <property type="protein sequence ID" value="KAA1130685.1"/>
    <property type="molecule type" value="Genomic_DNA"/>
</dbReference>
<reference evidence="2 3" key="1">
    <citation type="submission" date="2019-05" db="EMBL/GenBank/DDBJ databases">
        <title>Emergence of the Ug99 lineage of the wheat stem rust pathogen through somatic hybridization.</title>
        <authorList>
            <person name="Li F."/>
            <person name="Upadhyaya N.M."/>
            <person name="Sperschneider J."/>
            <person name="Matny O."/>
            <person name="Nguyen-Phuc H."/>
            <person name="Mago R."/>
            <person name="Raley C."/>
            <person name="Miller M.E."/>
            <person name="Silverstein K.A.T."/>
            <person name="Henningsen E."/>
            <person name="Hirsch C.D."/>
            <person name="Visser B."/>
            <person name="Pretorius Z.A."/>
            <person name="Steffenson B.J."/>
            <person name="Schwessinger B."/>
            <person name="Dodds P.N."/>
            <person name="Figueroa M."/>
        </authorList>
    </citation>
    <scope>NUCLEOTIDE SEQUENCE [LARGE SCALE GENOMIC DNA]</scope>
    <source>
        <strain evidence="2 3">Ug99</strain>
    </source>
</reference>
<sequence>MCINLGRIRCDFLVFSWLLPQLRVPRTPYGHTQLNKATRTEVRGNRSHILSRNTELSLASSSADYAFRFRIVHACHWVIEARVWKFTASVRFPYFFLASTPAPCNEDPIRPYPSLTKPLERSVRGTRAEISHPQP</sequence>
<dbReference type="Proteomes" id="UP000325313">
    <property type="component" value="Unassembled WGS sequence"/>
</dbReference>
<evidence type="ECO:0000313" key="2">
    <source>
        <dbReference type="EMBL" id="KAA1130685.1"/>
    </source>
</evidence>
<feature type="compositionally biased region" description="Basic and acidic residues" evidence="1">
    <location>
        <begin position="118"/>
        <end position="135"/>
    </location>
</feature>